<dbReference type="EMBL" id="CP036279">
    <property type="protein sequence ID" value="QDU62772.1"/>
    <property type="molecule type" value="Genomic_DNA"/>
</dbReference>
<keyword evidence="1 4" id="KW-0479">Metal-binding</keyword>
<dbReference type="InterPro" id="IPR050129">
    <property type="entry name" value="Zn_alcohol_dh"/>
</dbReference>
<evidence type="ECO:0000256" key="1">
    <source>
        <dbReference type="ARBA" id="ARBA00022723"/>
    </source>
</evidence>
<dbReference type="Proteomes" id="UP000317093">
    <property type="component" value="Chromosome"/>
</dbReference>
<gene>
    <name evidence="6" type="primary">tdh</name>
    <name evidence="6" type="ORF">Pan216_36420</name>
</gene>
<dbReference type="KEGG" id="knv:Pan216_36420"/>
<dbReference type="Pfam" id="PF00107">
    <property type="entry name" value="ADH_zinc_N"/>
    <property type="match status" value="1"/>
</dbReference>
<dbReference type="InterPro" id="IPR011032">
    <property type="entry name" value="GroES-like_sf"/>
</dbReference>
<dbReference type="Pfam" id="PF08240">
    <property type="entry name" value="ADH_N"/>
    <property type="match status" value="1"/>
</dbReference>
<accession>A0A518B730</accession>
<keyword evidence="7" id="KW-1185">Reference proteome</keyword>
<evidence type="ECO:0000313" key="7">
    <source>
        <dbReference type="Proteomes" id="UP000317093"/>
    </source>
</evidence>
<comment type="similarity">
    <text evidence="4">Belongs to the zinc-containing alcohol dehydrogenase family.</text>
</comment>
<evidence type="ECO:0000256" key="3">
    <source>
        <dbReference type="ARBA" id="ARBA00023002"/>
    </source>
</evidence>
<dbReference type="PROSITE" id="PS00059">
    <property type="entry name" value="ADH_ZINC"/>
    <property type="match status" value="1"/>
</dbReference>
<dbReference type="EC" id="1.1.1.103" evidence="6"/>
<evidence type="ECO:0000256" key="2">
    <source>
        <dbReference type="ARBA" id="ARBA00022833"/>
    </source>
</evidence>
<evidence type="ECO:0000313" key="6">
    <source>
        <dbReference type="EMBL" id="QDU62772.1"/>
    </source>
</evidence>
<protein>
    <submittedName>
        <fullName evidence="6">L-threonine 3-dehydrogenase</fullName>
        <ecNumber evidence="6">1.1.1.103</ecNumber>
    </submittedName>
</protein>
<dbReference type="InterPro" id="IPR013149">
    <property type="entry name" value="ADH-like_C"/>
</dbReference>
<dbReference type="GO" id="GO:0008270">
    <property type="term" value="F:zinc ion binding"/>
    <property type="evidence" value="ECO:0007669"/>
    <property type="project" value="InterPro"/>
</dbReference>
<name>A0A518B730_9BACT</name>
<dbReference type="InterPro" id="IPR036291">
    <property type="entry name" value="NAD(P)-bd_dom_sf"/>
</dbReference>
<dbReference type="SUPFAM" id="SSF51735">
    <property type="entry name" value="NAD(P)-binding Rossmann-fold domains"/>
    <property type="match status" value="1"/>
</dbReference>
<organism evidence="6 7">
    <name type="scientific">Kolteria novifilia</name>
    <dbReference type="NCBI Taxonomy" id="2527975"/>
    <lineage>
        <taxon>Bacteria</taxon>
        <taxon>Pseudomonadati</taxon>
        <taxon>Planctomycetota</taxon>
        <taxon>Planctomycetia</taxon>
        <taxon>Kolteriales</taxon>
        <taxon>Kolteriaceae</taxon>
        <taxon>Kolteria</taxon>
    </lineage>
</organism>
<reference evidence="6 7" key="1">
    <citation type="submission" date="2019-02" db="EMBL/GenBank/DDBJ databases">
        <title>Deep-cultivation of Planctomycetes and their phenomic and genomic characterization uncovers novel biology.</title>
        <authorList>
            <person name="Wiegand S."/>
            <person name="Jogler M."/>
            <person name="Boedeker C."/>
            <person name="Pinto D."/>
            <person name="Vollmers J."/>
            <person name="Rivas-Marin E."/>
            <person name="Kohn T."/>
            <person name="Peeters S.H."/>
            <person name="Heuer A."/>
            <person name="Rast P."/>
            <person name="Oberbeckmann S."/>
            <person name="Bunk B."/>
            <person name="Jeske O."/>
            <person name="Meyerdierks A."/>
            <person name="Storesund J.E."/>
            <person name="Kallscheuer N."/>
            <person name="Luecker S."/>
            <person name="Lage O.M."/>
            <person name="Pohl T."/>
            <person name="Merkel B.J."/>
            <person name="Hornburger P."/>
            <person name="Mueller R.-W."/>
            <person name="Bruemmer F."/>
            <person name="Labrenz M."/>
            <person name="Spormann A.M."/>
            <person name="Op den Camp H."/>
            <person name="Overmann J."/>
            <person name="Amann R."/>
            <person name="Jetten M.S.M."/>
            <person name="Mascher T."/>
            <person name="Medema M.H."/>
            <person name="Devos D.P."/>
            <person name="Kaster A.-K."/>
            <person name="Ovreas L."/>
            <person name="Rohde M."/>
            <person name="Galperin M.Y."/>
            <person name="Jogler C."/>
        </authorList>
    </citation>
    <scope>NUCLEOTIDE SEQUENCE [LARGE SCALE GENOMIC DNA]</scope>
    <source>
        <strain evidence="6 7">Pan216</strain>
    </source>
</reference>
<dbReference type="InterPro" id="IPR002328">
    <property type="entry name" value="ADH_Zn_CS"/>
</dbReference>
<evidence type="ECO:0000259" key="5">
    <source>
        <dbReference type="SMART" id="SM00829"/>
    </source>
</evidence>
<dbReference type="PANTHER" id="PTHR43401:SF2">
    <property type="entry name" value="L-THREONINE 3-DEHYDROGENASE"/>
    <property type="match status" value="1"/>
</dbReference>
<dbReference type="Gene3D" id="3.90.180.10">
    <property type="entry name" value="Medium-chain alcohol dehydrogenases, catalytic domain"/>
    <property type="match status" value="1"/>
</dbReference>
<feature type="domain" description="Enoyl reductase (ER)" evidence="5">
    <location>
        <begin position="8"/>
        <end position="340"/>
    </location>
</feature>
<dbReference type="GO" id="GO:0008743">
    <property type="term" value="F:L-threonine 3-dehydrogenase activity"/>
    <property type="evidence" value="ECO:0007669"/>
    <property type="project" value="UniProtKB-EC"/>
</dbReference>
<keyword evidence="2 4" id="KW-0862">Zinc</keyword>
<dbReference type="InterPro" id="IPR020843">
    <property type="entry name" value="ER"/>
</dbReference>
<evidence type="ECO:0000256" key="4">
    <source>
        <dbReference type="RuleBase" id="RU361277"/>
    </source>
</evidence>
<dbReference type="PANTHER" id="PTHR43401">
    <property type="entry name" value="L-THREONINE 3-DEHYDROGENASE"/>
    <property type="match status" value="1"/>
</dbReference>
<dbReference type="AlphaFoldDB" id="A0A518B730"/>
<dbReference type="Gene3D" id="3.40.50.720">
    <property type="entry name" value="NAD(P)-binding Rossmann-like Domain"/>
    <property type="match status" value="1"/>
</dbReference>
<comment type="cofactor">
    <cofactor evidence="4">
        <name>Zn(2+)</name>
        <dbReference type="ChEBI" id="CHEBI:29105"/>
    </cofactor>
</comment>
<dbReference type="SMART" id="SM00829">
    <property type="entry name" value="PKS_ER"/>
    <property type="match status" value="1"/>
</dbReference>
<dbReference type="SUPFAM" id="SSF50129">
    <property type="entry name" value="GroES-like"/>
    <property type="match status" value="1"/>
</dbReference>
<proteinExistence type="inferred from homology"/>
<sequence length="342" mass="36244">MKAIVYDGPNQMHLEDLPESSPQTGEVKLRVAACGICGSDVHGYTGESGRRTPGQVMGHEFAGEVVDCGEGVSDWKPGDRVAAFNIIGCGACPFCAAGQVQCCPDRKVLGVNTGKVGAFAEYISVPAENLAVLNDEIPYAEALLNEPLAVSYHALANVPESAKTLAIVGGGTIGQSLAMVAKVMGKWDVYLMEPLEEKRALAERQGAKAIPSNVETLRAHLKEDHGSDAALGADAVIEAVGIEKTVLTALDAARPGGTVVLLGNLAKEVTLPLQHISSNEKHLVGTYGFNAQDFRQIVTWINEGRFDLTPMITGTCTLEETPRVFEDLAAGRRQAVKIVVEP</sequence>
<dbReference type="OrthoDB" id="239596at2"/>
<dbReference type="RefSeq" id="WP_145259753.1">
    <property type="nucleotide sequence ID" value="NZ_CP036279.1"/>
</dbReference>
<dbReference type="InterPro" id="IPR013154">
    <property type="entry name" value="ADH-like_N"/>
</dbReference>
<keyword evidence="3 6" id="KW-0560">Oxidoreductase</keyword>